<feature type="transmembrane region" description="Helical" evidence="8">
    <location>
        <begin position="7"/>
        <end position="29"/>
    </location>
</feature>
<keyword evidence="6 8" id="KW-0472">Membrane</keyword>
<evidence type="ECO:0000256" key="3">
    <source>
        <dbReference type="ARBA" id="ARBA00022475"/>
    </source>
</evidence>
<keyword evidence="3" id="KW-1003">Cell membrane</keyword>
<evidence type="ECO:0000256" key="7">
    <source>
        <dbReference type="SAM" id="MobiDB-lite"/>
    </source>
</evidence>
<name>A0A430AG70_9ENTE</name>
<organism evidence="9 10">
    <name type="scientific">Vagococcus entomophilus</name>
    <dbReference type="NCBI Taxonomy" id="1160095"/>
    <lineage>
        <taxon>Bacteria</taxon>
        <taxon>Bacillati</taxon>
        <taxon>Bacillota</taxon>
        <taxon>Bacilli</taxon>
        <taxon>Lactobacillales</taxon>
        <taxon>Enterococcaceae</taxon>
        <taxon>Vagococcus</taxon>
    </lineage>
</organism>
<feature type="compositionally biased region" description="Acidic residues" evidence="7">
    <location>
        <begin position="617"/>
        <end position="640"/>
    </location>
</feature>
<keyword evidence="4 8" id="KW-0812">Transmembrane</keyword>
<dbReference type="Pfam" id="PF02534">
    <property type="entry name" value="T4SS-DNA_transf"/>
    <property type="match status" value="1"/>
</dbReference>
<protein>
    <submittedName>
        <fullName evidence="9">Conjugal transfer protein TraG</fullName>
    </submittedName>
</protein>
<evidence type="ECO:0000256" key="5">
    <source>
        <dbReference type="ARBA" id="ARBA00022989"/>
    </source>
</evidence>
<evidence type="ECO:0000256" key="8">
    <source>
        <dbReference type="SAM" id="Phobius"/>
    </source>
</evidence>
<feature type="transmembrane region" description="Helical" evidence="8">
    <location>
        <begin position="68"/>
        <end position="87"/>
    </location>
</feature>
<dbReference type="NCBIfam" id="NF045973">
    <property type="entry name" value="conju_CD1115"/>
    <property type="match status" value="1"/>
</dbReference>
<dbReference type="Gene3D" id="3.40.50.300">
    <property type="entry name" value="P-loop containing nucleotide triphosphate hydrolases"/>
    <property type="match status" value="1"/>
</dbReference>
<dbReference type="SUPFAM" id="SSF52540">
    <property type="entry name" value="P-loop containing nucleoside triphosphate hydrolases"/>
    <property type="match status" value="1"/>
</dbReference>
<sequence>MNKIKKVWIIHLLCGLCLFYIGNRLAMIFNQLYLQTKNPIETIIKTMDVFTEELKQFSFILERTSTSLLFGGGIVAIYIGIILYNTVGKTKTRVNEEYGSAHWGIRKDIQPFIDKEKKDNILLTDTESLSLSGRMKITKEDNFNRNKNIVVVGGAGSGKTRFYVKPNLMQMHSSYVVSDSKGLLLAETGKMFEENGYKIKIFDLINRRGSDQYNPFRYLKNEDDILKIVNNLIKNTSDPKKTGGDPFFEKAETALLMAIFSYLLQEVVEEDQTLANVVELVRLANVEEDVEGYVSPLDILFQELEEKDPQNFAVAQYKIFKLAGGRTTTSILVSLGVRLAPFDIPSIQHLVSNDTLELEKVGDQKTILYILLPDTDTSFNFLASMMYQQLFDMLVHRADNHFKGRLPVHVRCVLDEFANIGQIPDFEKIISVIRSREISTNVILQNISQLKTLYKDTWETILGTSDTFLYLGGMEQSTHEYISKLLGKQTIEQQNYSVNRGSNGSYSQNYQKLGRNLLDPDEVASLKGQECILKIRGVAPFLSKKYNIERHSQYKKLGDVTPSYWYQRELEENLVPEEVLFSEVESGEETESFTEEELEKMIAELEEETLVQKEDQSTEAESEEETESFTEEELGETIEELEVKSQDTIND</sequence>
<proteinExistence type="inferred from homology"/>
<comment type="subcellular location">
    <subcellularLocation>
        <location evidence="1">Cell membrane</location>
        <topology evidence="1">Multi-pass membrane protein</topology>
    </subcellularLocation>
</comment>
<comment type="similarity">
    <text evidence="2">Belongs to the VirD4/TraG family.</text>
</comment>
<evidence type="ECO:0000256" key="1">
    <source>
        <dbReference type="ARBA" id="ARBA00004651"/>
    </source>
</evidence>
<dbReference type="InterPro" id="IPR027417">
    <property type="entry name" value="P-loop_NTPase"/>
</dbReference>
<dbReference type="AlphaFoldDB" id="A0A430AG70"/>
<evidence type="ECO:0000256" key="4">
    <source>
        <dbReference type="ARBA" id="ARBA00022692"/>
    </source>
</evidence>
<gene>
    <name evidence="9" type="ORF">CBF30_06500</name>
</gene>
<dbReference type="GO" id="GO:0005886">
    <property type="term" value="C:plasma membrane"/>
    <property type="evidence" value="ECO:0007669"/>
    <property type="project" value="UniProtKB-SubCell"/>
</dbReference>
<dbReference type="CDD" id="cd01127">
    <property type="entry name" value="TrwB_TraG_TraD_VirD4"/>
    <property type="match status" value="1"/>
</dbReference>
<comment type="caution">
    <text evidence="9">The sequence shown here is derived from an EMBL/GenBank/DDBJ whole genome shotgun (WGS) entry which is preliminary data.</text>
</comment>
<dbReference type="PANTHER" id="PTHR37937">
    <property type="entry name" value="CONJUGATIVE TRANSFER: DNA TRANSPORT"/>
    <property type="match status" value="1"/>
</dbReference>
<keyword evidence="5 8" id="KW-1133">Transmembrane helix</keyword>
<dbReference type="EMBL" id="NGJZ01000002">
    <property type="protein sequence ID" value="RSU06906.1"/>
    <property type="molecule type" value="Genomic_DNA"/>
</dbReference>
<feature type="region of interest" description="Disordered" evidence="7">
    <location>
        <begin position="607"/>
        <end position="651"/>
    </location>
</feature>
<evidence type="ECO:0000256" key="2">
    <source>
        <dbReference type="ARBA" id="ARBA00008806"/>
    </source>
</evidence>
<reference evidence="9 10" key="1">
    <citation type="submission" date="2017-05" db="EMBL/GenBank/DDBJ databases">
        <title>Vagococcus spp. assemblies.</title>
        <authorList>
            <person name="Gulvik C.A."/>
        </authorList>
    </citation>
    <scope>NUCLEOTIDE SEQUENCE [LARGE SCALE GENOMIC DNA]</scope>
    <source>
        <strain evidence="9 10">DSM 24756</strain>
    </source>
</reference>
<evidence type="ECO:0000313" key="10">
    <source>
        <dbReference type="Proteomes" id="UP000288669"/>
    </source>
</evidence>
<dbReference type="RefSeq" id="WP_245975036.1">
    <property type="nucleotide sequence ID" value="NZ_JBHLWU010000002.1"/>
</dbReference>
<dbReference type="Proteomes" id="UP000288669">
    <property type="component" value="Unassembled WGS sequence"/>
</dbReference>
<keyword evidence="10" id="KW-1185">Reference proteome</keyword>
<evidence type="ECO:0000256" key="6">
    <source>
        <dbReference type="ARBA" id="ARBA00023136"/>
    </source>
</evidence>
<dbReference type="InterPro" id="IPR003688">
    <property type="entry name" value="TraG/VirD4"/>
</dbReference>
<dbReference type="InterPro" id="IPR051539">
    <property type="entry name" value="T4SS-coupling_protein"/>
</dbReference>
<evidence type="ECO:0000313" key="9">
    <source>
        <dbReference type="EMBL" id="RSU06906.1"/>
    </source>
</evidence>
<accession>A0A430AG70</accession>
<dbReference type="PANTHER" id="PTHR37937:SF1">
    <property type="entry name" value="CONJUGATIVE TRANSFER: DNA TRANSPORT"/>
    <property type="match status" value="1"/>
</dbReference>